<evidence type="ECO:0000256" key="4">
    <source>
        <dbReference type="ARBA" id="ARBA00047942"/>
    </source>
</evidence>
<dbReference type="EC" id="2.1.1.72" evidence="1"/>
<organism evidence="6 7">
    <name type="scientific">Phocaeicola dorei CL03T12C01</name>
    <dbReference type="NCBI Taxonomy" id="997877"/>
    <lineage>
        <taxon>Bacteria</taxon>
        <taxon>Pseudomonadati</taxon>
        <taxon>Bacteroidota</taxon>
        <taxon>Bacteroidia</taxon>
        <taxon>Bacteroidales</taxon>
        <taxon>Bacteroidaceae</taxon>
        <taxon>Phocaeicola</taxon>
    </lineage>
</organism>
<evidence type="ECO:0000256" key="3">
    <source>
        <dbReference type="ARBA" id="ARBA00022679"/>
    </source>
</evidence>
<accession>I8WCR7</accession>
<name>I8WCR7_9BACT</name>
<dbReference type="PANTHER" id="PTHR33841:SF1">
    <property type="entry name" value="DNA METHYLTRANSFERASE A"/>
    <property type="match status" value="1"/>
</dbReference>
<dbReference type="PATRIC" id="fig|997877.3.peg.3038"/>
<reference evidence="6 7" key="1">
    <citation type="submission" date="2012-02" db="EMBL/GenBank/DDBJ databases">
        <title>The Genome Sequence of Bacteroides dorei CL03T12C01.</title>
        <authorList>
            <consortium name="The Broad Institute Genome Sequencing Platform"/>
            <person name="Earl A."/>
            <person name="Ward D."/>
            <person name="Feldgarden M."/>
            <person name="Gevers D."/>
            <person name="Zitomersky N.L."/>
            <person name="Coyne M.J."/>
            <person name="Comstock L.E."/>
            <person name="Young S.K."/>
            <person name="Zeng Q."/>
            <person name="Gargeya S."/>
            <person name="Fitzgerald M."/>
            <person name="Haas B."/>
            <person name="Abouelleil A."/>
            <person name="Alvarado L."/>
            <person name="Arachchi H.M."/>
            <person name="Berlin A."/>
            <person name="Chapman S.B."/>
            <person name="Gearin G."/>
            <person name="Goldberg J."/>
            <person name="Griggs A."/>
            <person name="Gujja S."/>
            <person name="Hansen M."/>
            <person name="Heiman D."/>
            <person name="Howarth C."/>
            <person name="Larimer J."/>
            <person name="Lui A."/>
            <person name="MacDonald P.J.P."/>
            <person name="McCowen C."/>
            <person name="Montmayeur A."/>
            <person name="Murphy C."/>
            <person name="Neiman D."/>
            <person name="Pearson M."/>
            <person name="Priest M."/>
            <person name="Roberts A."/>
            <person name="Saif S."/>
            <person name="Shea T."/>
            <person name="Sisk P."/>
            <person name="Stolte C."/>
            <person name="Sykes S."/>
            <person name="Wortman J."/>
            <person name="Nusbaum C."/>
            <person name="Birren B."/>
        </authorList>
    </citation>
    <scope>NUCLEOTIDE SEQUENCE [LARGE SCALE GENOMIC DNA]</scope>
    <source>
        <strain evidence="6 7">CL03T12C01</strain>
    </source>
</reference>
<dbReference type="GO" id="GO:0032259">
    <property type="term" value="P:methylation"/>
    <property type="evidence" value="ECO:0007669"/>
    <property type="project" value="UniProtKB-KW"/>
</dbReference>
<evidence type="ECO:0000256" key="2">
    <source>
        <dbReference type="ARBA" id="ARBA00022603"/>
    </source>
</evidence>
<dbReference type="HOGENOM" id="CLU_025115_0_0_10"/>
<gene>
    <name evidence="6" type="ORF">HMPREF1065_02885</name>
</gene>
<dbReference type="PANTHER" id="PTHR33841">
    <property type="entry name" value="DNA METHYLTRANSFERASE YEEA-RELATED"/>
    <property type="match status" value="1"/>
</dbReference>
<comment type="catalytic activity">
    <reaction evidence="4">
        <text>a 2'-deoxyadenosine in DNA + S-adenosyl-L-methionine = an N(6)-methyl-2'-deoxyadenosine in DNA + S-adenosyl-L-homocysteine + H(+)</text>
        <dbReference type="Rhea" id="RHEA:15197"/>
        <dbReference type="Rhea" id="RHEA-COMP:12418"/>
        <dbReference type="Rhea" id="RHEA-COMP:12419"/>
        <dbReference type="ChEBI" id="CHEBI:15378"/>
        <dbReference type="ChEBI" id="CHEBI:57856"/>
        <dbReference type="ChEBI" id="CHEBI:59789"/>
        <dbReference type="ChEBI" id="CHEBI:90615"/>
        <dbReference type="ChEBI" id="CHEBI:90616"/>
        <dbReference type="EC" id="2.1.1.72"/>
    </reaction>
</comment>
<dbReference type="InterPro" id="IPR050953">
    <property type="entry name" value="N4_N6_ade-DNA_methylase"/>
</dbReference>
<dbReference type="GO" id="GO:0009007">
    <property type="term" value="F:site-specific DNA-methyltransferase (adenine-specific) activity"/>
    <property type="evidence" value="ECO:0007669"/>
    <property type="project" value="UniProtKB-EC"/>
</dbReference>
<dbReference type="AlphaFoldDB" id="I8WCR7"/>
<keyword evidence="2" id="KW-0489">Methyltransferase</keyword>
<keyword evidence="3" id="KW-0808">Transferase</keyword>
<dbReference type="EMBL" id="AGXI01000018">
    <property type="protein sequence ID" value="EIY36415.1"/>
    <property type="molecule type" value="Genomic_DNA"/>
</dbReference>
<comment type="caution">
    <text evidence="6">The sequence shown here is derived from an EMBL/GenBank/DDBJ whole genome shotgun (WGS) entry which is preliminary data.</text>
</comment>
<evidence type="ECO:0000259" key="5">
    <source>
        <dbReference type="Pfam" id="PF12950"/>
    </source>
</evidence>
<evidence type="ECO:0000256" key="1">
    <source>
        <dbReference type="ARBA" id="ARBA00011900"/>
    </source>
</evidence>
<evidence type="ECO:0000313" key="6">
    <source>
        <dbReference type="EMBL" id="EIY36415.1"/>
    </source>
</evidence>
<feature type="domain" description="TaqI-like C-terminal specificity" evidence="5">
    <location>
        <begin position="51"/>
        <end position="211"/>
    </location>
</feature>
<evidence type="ECO:0000313" key="7">
    <source>
        <dbReference type="Proteomes" id="UP000004019"/>
    </source>
</evidence>
<proteinExistence type="predicted"/>
<dbReference type="Pfam" id="PF12950">
    <property type="entry name" value="TaqI_C"/>
    <property type="match status" value="1"/>
</dbReference>
<sequence>MPLKEWDVEIYRGVLTGCNDAFIITSEKRDEILANCIDEDERVRTAELIRPILRGRDIKKYGYEFADQYIIATFPSRKYNIDEYQSLKSYFLSFGIEKLEQTGKEYIINGEIVKARKKTNNKWFETQDSISYWDEFSKPKIIYPNMTKFLPFVYDRSGVMTNQKCFIITGTHLEYLTAFFNSSLFKFCFADRFPELQGKTRELSKIFMDEISILKINDTDECMINKLVQDIQMEYSVNKAKRIDKFIFDLYHLSIEEQMYIGFIDYGEK</sequence>
<dbReference type="Proteomes" id="UP000004019">
    <property type="component" value="Unassembled WGS sequence"/>
</dbReference>
<dbReference type="InterPro" id="IPR025931">
    <property type="entry name" value="TaqI_C"/>
</dbReference>
<dbReference type="RefSeq" id="WP_007855114.1">
    <property type="nucleotide sequence ID" value="NZ_CP011531.1"/>
</dbReference>
<protein>
    <recommendedName>
        <fullName evidence="1">site-specific DNA-methyltransferase (adenine-specific)</fullName>
        <ecNumber evidence="1">2.1.1.72</ecNumber>
    </recommendedName>
</protein>